<reference evidence="5 6" key="1">
    <citation type="submission" date="2018-03" db="EMBL/GenBank/DDBJ databases">
        <title>Genome assembly of novel Miniimonas species PCH200.</title>
        <authorList>
            <person name="Thakur V."/>
            <person name="Kumar V."/>
            <person name="Singh D."/>
        </authorList>
    </citation>
    <scope>NUCLEOTIDE SEQUENCE [LARGE SCALE GENOMIC DNA]</scope>
    <source>
        <strain evidence="5 6">PCH200</strain>
    </source>
</reference>
<dbReference type="InterPro" id="IPR001944">
    <property type="entry name" value="Glycoside_Hdrlase_35"/>
</dbReference>
<name>A0A2U1ZS77_9MICO</name>
<accession>A0A2U1ZS77</accession>
<gene>
    <name evidence="5" type="ORF">C8046_02980</name>
</gene>
<dbReference type="EMBL" id="PYHR01000002">
    <property type="protein sequence ID" value="PWD49811.1"/>
    <property type="molecule type" value="Genomic_DNA"/>
</dbReference>
<dbReference type="InterPro" id="IPR031330">
    <property type="entry name" value="Gly_Hdrlase_35_cat"/>
</dbReference>
<dbReference type="AlphaFoldDB" id="A0A2U1ZS77"/>
<dbReference type="InterPro" id="IPR054746">
    <property type="entry name" value="GLMA-like_second"/>
</dbReference>
<dbReference type="Pfam" id="PF22369">
    <property type="entry name" value="GLMA_2nd"/>
    <property type="match status" value="1"/>
</dbReference>
<keyword evidence="5" id="KW-0378">Hydrolase</keyword>
<dbReference type="Proteomes" id="UP000245166">
    <property type="component" value="Unassembled WGS sequence"/>
</dbReference>
<dbReference type="InterPro" id="IPR029062">
    <property type="entry name" value="Class_I_gatase-like"/>
</dbReference>
<sequence length="815" mass="85476">MASVILGRPRTPRAAKEPPVTDVRLARRQLLVDGVPTLVVAGEIHYFRLRREHWRGRLELLRTAGADTVATYVPWVVHERADGTLDLTGRTDPTLDLGAFLDLAAELGLQALVRPGPFVMAEMAGEGVPDRVRREHPEVVPVGWGGATAPTGDLDYLAPAFLAETRRWYAAVGEVVGPRTAPNGGPVIAVQLDNEIGMLAWVSGSPQLTADACVGLRDWLAERYGDGLVARYPGLPDACDPAALADAVRRPREGWATALRLDLGRFSRERFATYVDALEEAAESAGMGGVPFLINVHGTTGGSGASFPIGLSQLALTFPGHAQRAAGSDHYLGDLTLATAGDLHLMNAHLAALSDDEQPATSLEHEAGHADYGDDLAARTDPSAVVLKTRLSLAQGHRLLNFYLFAGGTNFVADPPRSDGTTRFGITGERHGFAAPVGPEGQRGPSFDSTAEAMRVAARLAPWLADADEEHDDLALALVLDDYLTEYPVPGSDDDAHAVAELAHARGGGPRGLLPRVLLTLGYRYGAVDLARDGDLPRTVVLGSPVAADAAVQARLATHVRGGGSLLLLGSLPTTELDGTPCTILSDALGVRVVGEVRDRPGWFTSVTSTWGHGTERRVGRAQLYEAEGAQVVLAEAMSGTPCGLALEAGAGRAVVLGCDWGADLGLFTTALTWLGAAPGLVREAIPGLITLTTRAADGSRLLHALNVGGSPVSTSITLDGVALWEGAPLTLQARTGVALPIGVRVSGHSLTATAEIESVDGWLDGREDGWVDRGVAILAGPGRAWLDGTEVEVVRDEDAGSGAPSFRVPLGPAR</sequence>
<dbReference type="SUPFAM" id="SSF51445">
    <property type="entry name" value="(Trans)glycosidases"/>
    <property type="match status" value="1"/>
</dbReference>
<feature type="domain" description="Glycoside hydrolase 35 catalytic" evidence="3">
    <location>
        <begin position="29"/>
        <end position="198"/>
    </location>
</feature>
<dbReference type="Gene3D" id="3.20.20.80">
    <property type="entry name" value="Glycosidases"/>
    <property type="match status" value="1"/>
</dbReference>
<dbReference type="Pfam" id="PF01301">
    <property type="entry name" value="Glyco_hydro_35"/>
    <property type="match status" value="1"/>
</dbReference>
<proteinExistence type="inferred from homology"/>
<dbReference type="PANTHER" id="PTHR23421">
    <property type="entry name" value="BETA-GALACTOSIDASE RELATED"/>
    <property type="match status" value="1"/>
</dbReference>
<comment type="caution">
    <text evidence="5">The sequence shown here is derived from an EMBL/GenBank/DDBJ whole genome shotgun (WGS) entry which is preliminary data.</text>
</comment>
<feature type="domain" description="GLMA-like second" evidence="4">
    <location>
        <begin position="513"/>
        <end position="599"/>
    </location>
</feature>
<comment type="similarity">
    <text evidence="1 2">Belongs to the glycosyl hydrolase 35 family.</text>
</comment>
<dbReference type="SUPFAM" id="SSF52317">
    <property type="entry name" value="Class I glutamine amidotransferase-like"/>
    <property type="match status" value="1"/>
</dbReference>
<keyword evidence="6" id="KW-1185">Reference proteome</keyword>
<dbReference type="InterPro" id="IPR017853">
    <property type="entry name" value="GH"/>
</dbReference>
<evidence type="ECO:0000259" key="3">
    <source>
        <dbReference type="Pfam" id="PF01301"/>
    </source>
</evidence>
<evidence type="ECO:0000313" key="5">
    <source>
        <dbReference type="EMBL" id="PWD49811.1"/>
    </source>
</evidence>
<evidence type="ECO:0000259" key="4">
    <source>
        <dbReference type="Pfam" id="PF22369"/>
    </source>
</evidence>
<evidence type="ECO:0000256" key="2">
    <source>
        <dbReference type="RuleBase" id="RU003679"/>
    </source>
</evidence>
<dbReference type="Gene3D" id="3.40.50.880">
    <property type="match status" value="1"/>
</dbReference>
<dbReference type="GO" id="GO:0005975">
    <property type="term" value="P:carbohydrate metabolic process"/>
    <property type="evidence" value="ECO:0007669"/>
    <property type="project" value="InterPro"/>
</dbReference>
<evidence type="ECO:0000313" key="6">
    <source>
        <dbReference type="Proteomes" id="UP000245166"/>
    </source>
</evidence>
<organism evidence="5 6">
    <name type="scientific">Serinibacter arcticus</name>
    <dbReference type="NCBI Taxonomy" id="1655435"/>
    <lineage>
        <taxon>Bacteria</taxon>
        <taxon>Bacillati</taxon>
        <taxon>Actinomycetota</taxon>
        <taxon>Actinomycetes</taxon>
        <taxon>Micrococcales</taxon>
        <taxon>Beutenbergiaceae</taxon>
        <taxon>Serinibacter</taxon>
    </lineage>
</organism>
<protein>
    <submittedName>
        <fullName evidence="5">Glycosyl hydrolase</fullName>
    </submittedName>
</protein>
<evidence type="ECO:0000256" key="1">
    <source>
        <dbReference type="ARBA" id="ARBA00009809"/>
    </source>
</evidence>
<dbReference type="GO" id="GO:0004553">
    <property type="term" value="F:hydrolase activity, hydrolyzing O-glycosyl compounds"/>
    <property type="evidence" value="ECO:0007669"/>
    <property type="project" value="InterPro"/>
</dbReference>